<dbReference type="InterPro" id="IPR008881">
    <property type="entry name" value="Trigger_fac_ribosome-bd_bac"/>
</dbReference>
<comment type="caution">
    <text evidence="17">The sequence shown here is derived from an EMBL/GenBank/DDBJ whole genome shotgun (WGS) entry which is preliminary data.</text>
</comment>
<evidence type="ECO:0000256" key="2">
    <source>
        <dbReference type="ARBA" id="ARBA00005464"/>
    </source>
</evidence>
<dbReference type="InterPro" id="IPR046357">
    <property type="entry name" value="PPIase_dom_sf"/>
</dbReference>
<evidence type="ECO:0000256" key="5">
    <source>
        <dbReference type="ARBA" id="ARBA00022618"/>
    </source>
</evidence>
<evidence type="ECO:0000256" key="10">
    <source>
        <dbReference type="ARBA" id="ARBA00024849"/>
    </source>
</evidence>
<dbReference type="OrthoDB" id="9767721at2"/>
<dbReference type="HAMAP" id="MF_00303">
    <property type="entry name" value="Trigger_factor_Tig"/>
    <property type="match status" value="1"/>
</dbReference>
<evidence type="ECO:0000256" key="6">
    <source>
        <dbReference type="ARBA" id="ARBA00023110"/>
    </source>
</evidence>
<dbReference type="RefSeq" id="WP_057822686.1">
    <property type="nucleotide sequence ID" value="NZ_AZFX01000001.1"/>
</dbReference>
<dbReference type="InterPro" id="IPR037041">
    <property type="entry name" value="Trigger_fac_C_sf"/>
</dbReference>
<protein>
    <recommendedName>
        <fullName evidence="4 12">Trigger factor</fullName>
        <shortName evidence="12">TF</shortName>
        <ecNumber evidence="3 12">5.2.1.8</ecNumber>
    </recommendedName>
    <alternativeName>
        <fullName evidence="11 12">PPIase</fullName>
    </alternativeName>
</protein>
<dbReference type="InterPro" id="IPR001179">
    <property type="entry name" value="PPIase_FKBP_dom"/>
</dbReference>
<evidence type="ECO:0000256" key="9">
    <source>
        <dbReference type="ARBA" id="ARBA00023306"/>
    </source>
</evidence>
<dbReference type="Pfam" id="PF00254">
    <property type="entry name" value="FKBP_C"/>
    <property type="match status" value="1"/>
</dbReference>
<dbReference type="GO" id="GO:0005737">
    <property type="term" value="C:cytoplasm"/>
    <property type="evidence" value="ECO:0007669"/>
    <property type="project" value="UniProtKB-SubCell"/>
</dbReference>
<dbReference type="InterPro" id="IPR005215">
    <property type="entry name" value="Trig_fac"/>
</dbReference>
<keyword evidence="15" id="KW-0175">Coiled coil</keyword>
<dbReference type="GO" id="GO:0015031">
    <property type="term" value="P:protein transport"/>
    <property type="evidence" value="ECO:0007669"/>
    <property type="project" value="UniProtKB-UniRule"/>
</dbReference>
<evidence type="ECO:0000313" key="18">
    <source>
        <dbReference type="Proteomes" id="UP000051315"/>
    </source>
</evidence>
<evidence type="ECO:0000256" key="7">
    <source>
        <dbReference type="ARBA" id="ARBA00023186"/>
    </source>
</evidence>
<evidence type="ECO:0000256" key="15">
    <source>
        <dbReference type="SAM" id="Coils"/>
    </source>
</evidence>
<dbReference type="InterPro" id="IPR027304">
    <property type="entry name" value="Trigger_fact/SurA_dom_sf"/>
</dbReference>
<evidence type="ECO:0000256" key="11">
    <source>
        <dbReference type="ARBA" id="ARBA00029986"/>
    </source>
</evidence>
<evidence type="ECO:0000313" key="17">
    <source>
        <dbReference type="EMBL" id="KRM13922.1"/>
    </source>
</evidence>
<dbReference type="InterPro" id="IPR008880">
    <property type="entry name" value="Trigger_fac_C"/>
</dbReference>
<proteinExistence type="inferred from homology"/>
<dbReference type="Pfam" id="PF05698">
    <property type="entry name" value="Trigger_C"/>
    <property type="match status" value="1"/>
</dbReference>
<evidence type="ECO:0000256" key="1">
    <source>
        <dbReference type="ARBA" id="ARBA00000971"/>
    </source>
</evidence>
<dbReference type="Gene3D" id="3.30.70.1050">
    <property type="entry name" value="Trigger factor ribosome-binding domain"/>
    <property type="match status" value="1"/>
</dbReference>
<accession>A0A0R1W8J3</accession>
<keyword evidence="9 12" id="KW-0131">Cell cycle</keyword>
<evidence type="ECO:0000256" key="14">
    <source>
        <dbReference type="RuleBase" id="RU003914"/>
    </source>
</evidence>
<dbReference type="Gene3D" id="3.10.50.40">
    <property type="match status" value="1"/>
</dbReference>
<dbReference type="InterPro" id="IPR036611">
    <property type="entry name" value="Trigger_fac_ribosome-bd_sf"/>
</dbReference>
<dbReference type="SUPFAM" id="SSF109998">
    <property type="entry name" value="Triger factor/SurA peptide-binding domain-like"/>
    <property type="match status" value="1"/>
</dbReference>
<dbReference type="PANTHER" id="PTHR30560:SF3">
    <property type="entry name" value="TRIGGER FACTOR-LIKE PROTEIN TIG, CHLOROPLASTIC"/>
    <property type="match status" value="1"/>
</dbReference>
<keyword evidence="7 12" id="KW-0143">Chaperone</keyword>
<keyword evidence="12" id="KW-0963">Cytoplasm</keyword>
<keyword evidence="6 12" id="KW-0697">Rotamase</keyword>
<evidence type="ECO:0000256" key="12">
    <source>
        <dbReference type="HAMAP-Rule" id="MF_00303"/>
    </source>
</evidence>
<name>A0A0R1W8J3_9LACO</name>
<comment type="catalytic activity">
    <reaction evidence="1 12 13">
        <text>[protein]-peptidylproline (omega=180) = [protein]-peptidylproline (omega=0)</text>
        <dbReference type="Rhea" id="RHEA:16237"/>
        <dbReference type="Rhea" id="RHEA-COMP:10747"/>
        <dbReference type="Rhea" id="RHEA-COMP:10748"/>
        <dbReference type="ChEBI" id="CHEBI:83833"/>
        <dbReference type="ChEBI" id="CHEBI:83834"/>
        <dbReference type="EC" id="5.2.1.8"/>
    </reaction>
</comment>
<dbReference type="GO" id="GO:0043335">
    <property type="term" value="P:protein unfolding"/>
    <property type="evidence" value="ECO:0007669"/>
    <property type="project" value="TreeGrafter"/>
</dbReference>
<dbReference type="STRING" id="1423735.FC15_GL000026"/>
<feature type="domain" description="PPIase FKBP-type" evidence="16">
    <location>
        <begin position="163"/>
        <end position="248"/>
    </location>
</feature>
<gene>
    <name evidence="12" type="primary">tig</name>
    <name evidence="17" type="ORF">FC15_GL000026</name>
</gene>
<organism evidence="17 18">
    <name type="scientific">Lapidilactobacillus concavus DSM 17758</name>
    <dbReference type="NCBI Taxonomy" id="1423735"/>
    <lineage>
        <taxon>Bacteria</taxon>
        <taxon>Bacillati</taxon>
        <taxon>Bacillota</taxon>
        <taxon>Bacilli</taxon>
        <taxon>Lactobacillales</taxon>
        <taxon>Lactobacillaceae</taxon>
        <taxon>Lapidilactobacillus</taxon>
    </lineage>
</organism>
<comment type="domain">
    <text evidence="12">Consists of 3 domains; the N-terminus binds the ribosome, the middle domain has PPIase activity, while the C-terminus has intrinsic chaperone activity on its own.</text>
</comment>
<keyword evidence="5 12" id="KW-0132">Cell division</keyword>
<dbReference type="EC" id="5.2.1.8" evidence="3 12"/>
<keyword evidence="18" id="KW-1185">Reference proteome</keyword>
<evidence type="ECO:0000256" key="8">
    <source>
        <dbReference type="ARBA" id="ARBA00023235"/>
    </source>
</evidence>
<reference evidence="17 18" key="1">
    <citation type="journal article" date="2015" name="Genome Announc.">
        <title>Expanding the biotechnology potential of lactobacilli through comparative genomics of 213 strains and associated genera.</title>
        <authorList>
            <person name="Sun Z."/>
            <person name="Harris H.M."/>
            <person name="McCann A."/>
            <person name="Guo C."/>
            <person name="Argimon S."/>
            <person name="Zhang W."/>
            <person name="Yang X."/>
            <person name="Jeffery I.B."/>
            <person name="Cooney J.C."/>
            <person name="Kagawa T.F."/>
            <person name="Liu W."/>
            <person name="Song Y."/>
            <person name="Salvetti E."/>
            <person name="Wrobel A."/>
            <person name="Rasinkangas P."/>
            <person name="Parkhill J."/>
            <person name="Rea M.C."/>
            <person name="O'Sullivan O."/>
            <person name="Ritari J."/>
            <person name="Douillard F.P."/>
            <person name="Paul Ross R."/>
            <person name="Yang R."/>
            <person name="Briner A.E."/>
            <person name="Felis G.E."/>
            <person name="de Vos W.M."/>
            <person name="Barrangou R."/>
            <person name="Klaenhammer T.R."/>
            <person name="Caufield P.W."/>
            <person name="Cui Y."/>
            <person name="Zhang H."/>
            <person name="O'Toole P.W."/>
        </authorList>
    </citation>
    <scope>NUCLEOTIDE SEQUENCE [LARGE SCALE GENOMIC DNA]</scope>
    <source>
        <strain evidence="17 18">DSM 17758</strain>
    </source>
</reference>
<comment type="function">
    <text evidence="10 12">Involved in protein export. Acts as a chaperone by maintaining the newly synthesized protein in an open conformation. Functions as a peptidyl-prolyl cis-trans isomerase.</text>
</comment>
<dbReference type="SUPFAM" id="SSF54534">
    <property type="entry name" value="FKBP-like"/>
    <property type="match status" value="1"/>
</dbReference>
<dbReference type="EMBL" id="AZFX01000001">
    <property type="protein sequence ID" value="KRM13922.1"/>
    <property type="molecule type" value="Genomic_DNA"/>
</dbReference>
<dbReference type="PATRIC" id="fig|1423735.3.peg.26"/>
<dbReference type="Gene3D" id="1.10.3120.10">
    <property type="entry name" value="Trigger factor, C-terminal domain"/>
    <property type="match status" value="1"/>
</dbReference>
<keyword evidence="8 12" id="KW-0413">Isomerase</keyword>
<evidence type="ECO:0000259" key="16">
    <source>
        <dbReference type="PROSITE" id="PS50059"/>
    </source>
</evidence>
<dbReference type="FunFam" id="3.10.50.40:FF:000001">
    <property type="entry name" value="Trigger factor"/>
    <property type="match status" value="1"/>
</dbReference>
<dbReference type="NCBIfam" id="TIGR00115">
    <property type="entry name" value="tig"/>
    <property type="match status" value="1"/>
</dbReference>
<evidence type="ECO:0000256" key="3">
    <source>
        <dbReference type="ARBA" id="ARBA00013194"/>
    </source>
</evidence>
<dbReference type="GO" id="GO:0051301">
    <property type="term" value="P:cell division"/>
    <property type="evidence" value="ECO:0007669"/>
    <property type="project" value="UniProtKB-KW"/>
</dbReference>
<dbReference type="GO" id="GO:0043022">
    <property type="term" value="F:ribosome binding"/>
    <property type="evidence" value="ECO:0007669"/>
    <property type="project" value="TreeGrafter"/>
</dbReference>
<dbReference type="PROSITE" id="PS50059">
    <property type="entry name" value="FKBP_PPIASE"/>
    <property type="match status" value="1"/>
</dbReference>
<evidence type="ECO:0000256" key="4">
    <source>
        <dbReference type="ARBA" id="ARBA00016902"/>
    </source>
</evidence>
<comment type="subcellular location">
    <subcellularLocation>
        <location evidence="12">Cytoplasm</location>
    </subcellularLocation>
    <text evidence="12">About half TF is bound to the ribosome near the polypeptide exit tunnel while the other half is free in the cytoplasm.</text>
</comment>
<dbReference type="PANTHER" id="PTHR30560">
    <property type="entry name" value="TRIGGER FACTOR CHAPERONE AND PEPTIDYL-PROLYL CIS/TRANS ISOMERASE"/>
    <property type="match status" value="1"/>
</dbReference>
<feature type="coiled-coil region" evidence="15">
    <location>
        <begin position="255"/>
        <end position="289"/>
    </location>
</feature>
<dbReference type="AlphaFoldDB" id="A0A0R1W8J3"/>
<dbReference type="PIRSF" id="PIRSF003095">
    <property type="entry name" value="Trigger_factor"/>
    <property type="match status" value="1"/>
</dbReference>
<dbReference type="GO" id="GO:0044183">
    <property type="term" value="F:protein folding chaperone"/>
    <property type="evidence" value="ECO:0007669"/>
    <property type="project" value="TreeGrafter"/>
</dbReference>
<sequence>MSTTWEKKGTNDGELSFEISIDEISKGLDSAFARIKKNLSVPGFRKGKVSRQVFNRMYGEASLYEDALNIVLPEVYDAAVKEAKIEPVDQPEISIEKMEPNEPWLIKAKVTVKPEVVLGDYKGLTVPKQSTEVTDADVDAELEKRREQQAELVLKEDGVSENGDTVVIDYKGTVDGEAFDGGSAENHSLELGSNTFIPGFEDQLVGHKSGDEVDVVVTFPEDYQAKDLAGKEAHFATTVHEVKTKQLPELDDEFAKDVDEEVETLIELKAKIKEQLEKTKKDEAEAAIQQAAIDGAVANAEIKDLPKAMIETEVHNQMDQYLGNMQRQGIDPKMYYQLTGTSEDDLHKQFEQDADQRVKTDLVLEAIVKAEKIEPSQEEIDAEISSLASEYNMEESAVRKALTDDMLAHDIGVKKAIDIISDSAVQE</sequence>
<dbReference type="GO" id="GO:0003755">
    <property type="term" value="F:peptidyl-prolyl cis-trans isomerase activity"/>
    <property type="evidence" value="ECO:0007669"/>
    <property type="project" value="UniProtKB-UniRule"/>
</dbReference>
<dbReference type="SUPFAM" id="SSF102735">
    <property type="entry name" value="Trigger factor ribosome-binding domain"/>
    <property type="match status" value="1"/>
</dbReference>
<dbReference type="GO" id="GO:0051083">
    <property type="term" value="P:'de novo' cotranslational protein folding"/>
    <property type="evidence" value="ECO:0007669"/>
    <property type="project" value="TreeGrafter"/>
</dbReference>
<dbReference type="Proteomes" id="UP000051315">
    <property type="component" value="Unassembled WGS sequence"/>
</dbReference>
<comment type="similarity">
    <text evidence="2 12 14">Belongs to the FKBP-type PPIase family. Tig subfamily.</text>
</comment>
<evidence type="ECO:0000256" key="13">
    <source>
        <dbReference type="PROSITE-ProRule" id="PRU00277"/>
    </source>
</evidence>
<dbReference type="Pfam" id="PF05697">
    <property type="entry name" value="Trigger_N"/>
    <property type="match status" value="1"/>
</dbReference>